<keyword evidence="1" id="KW-0645">Protease</keyword>
<evidence type="ECO:0000313" key="1">
    <source>
        <dbReference type="EMBL" id="SPH23720.1"/>
    </source>
</evidence>
<dbReference type="Pfam" id="PF04299">
    <property type="entry name" value="FMN_bind_2"/>
    <property type="match status" value="1"/>
</dbReference>
<keyword evidence="1" id="KW-0378">Hydrolase</keyword>
<protein>
    <submittedName>
        <fullName evidence="1">Protease synthase and sporulation protein PAI 2</fullName>
    </submittedName>
</protein>
<dbReference type="AlphaFoldDB" id="A0A2R8BKA1"/>
<dbReference type="InterPro" id="IPR007396">
    <property type="entry name" value="TR_PAI2-type"/>
</dbReference>
<reference evidence="1 2" key="1">
    <citation type="submission" date="2018-03" db="EMBL/GenBank/DDBJ databases">
        <authorList>
            <person name="Keele B.F."/>
        </authorList>
    </citation>
    <scope>NUCLEOTIDE SEQUENCE [LARGE SCALE GENOMIC DNA]</scope>
    <source>
        <strain evidence="1 2">CECT 8626</strain>
    </source>
</reference>
<organism evidence="1 2">
    <name type="scientific">Albidovulum aquaemixtae</name>
    <dbReference type="NCBI Taxonomy" id="1542388"/>
    <lineage>
        <taxon>Bacteria</taxon>
        <taxon>Pseudomonadati</taxon>
        <taxon>Pseudomonadota</taxon>
        <taxon>Alphaproteobacteria</taxon>
        <taxon>Rhodobacterales</taxon>
        <taxon>Paracoccaceae</taxon>
        <taxon>Albidovulum</taxon>
    </lineage>
</organism>
<dbReference type="GO" id="GO:0006508">
    <property type="term" value="P:proteolysis"/>
    <property type="evidence" value="ECO:0007669"/>
    <property type="project" value="UniProtKB-KW"/>
</dbReference>
<dbReference type="PANTHER" id="PTHR35802">
    <property type="entry name" value="PROTEASE SYNTHASE AND SPORULATION PROTEIN PAI 2"/>
    <property type="match status" value="1"/>
</dbReference>
<dbReference type="Proteomes" id="UP000244924">
    <property type="component" value="Unassembled WGS sequence"/>
</dbReference>
<dbReference type="EMBL" id="OMOQ01000002">
    <property type="protein sequence ID" value="SPH23720.1"/>
    <property type="molecule type" value="Genomic_DNA"/>
</dbReference>
<keyword evidence="2" id="KW-1185">Reference proteome</keyword>
<proteinExistence type="predicted"/>
<dbReference type="OrthoDB" id="9794948at2"/>
<dbReference type="InterPro" id="IPR012349">
    <property type="entry name" value="Split_barrel_FMN-bd"/>
</dbReference>
<name>A0A2R8BKA1_9RHOB</name>
<accession>A0A2R8BKA1</accession>
<dbReference type="PANTHER" id="PTHR35802:SF1">
    <property type="entry name" value="PROTEASE SYNTHASE AND SPORULATION PROTEIN PAI 2"/>
    <property type="match status" value="1"/>
</dbReference>
<dbReference type="RefSeq" id="WP_108853808.1">
    <property type="nucleotide sequence ID" value="NZ_OMOQ01000002.1"/>
</dbReference>
<dbReference type="GO" id="GO:0008233">
    <property type="term" value="F:peptidase activity"/>
    <property type="evidence" value="ECO:0007669"/>
    <property type="project" value="UniProtKB-KW"/>
</dbReference>
<dbReference type="PIRSF" id="PIRSF010372">
    <property type="entry name" value="PaiB"/>
    <property type="match status" value="1"/>
</dbReference>
<sequence>MHPNPTYRKTPVETSLAFARDRSFGILMINGPEGPLASHVPFVLSEDGRTAELHLVRSNPILRSLAAPVTALLAVSGPDGYVSPDWYGTPDQVPTWNYVAVHLRGTLSAQPSDTLRAQLDRLSAQLENRLLPKPPWRIEKVSDDVLARLLRMIAPCRLDILNVDSTWKLNQNKSAASRCGAADGVCSAGIGSETAALAALMRLAKA</sequence>
<dbReference type="Gene3D" id="2.30.110.10">
    <property type="entry name" value="Electron Transport, Fmn-binding Protein, Chain A"/>
    <property type="match status" value="1"/>
</dbReference>
<dbReference type="SUPFAM" id="SSF50475">
    <property type="entry name" value="FMN-binding split barrel"/>
    <property type="match status" value="1"/>
</dbReference>
<gene>
    <name evidence="1" type="primary">paiB</name>
    <name evidence="1" type="ORF">DEA8626_02787</name>
</gene>
<evidence type="ECO:0000313" key="2">
    <source>
        <dbReference type="Proteomes" id="UP000244924"/>
    </source>
</evidence>